<dbReference type="Proteomes" id="UP000554482">
    <property type="component" value="Unassembled WGS sequence"/>
</dbReference>
<proteinExistence type="predicted"/>
<sequence>HRQVPGASCGYSKIARNTEKEAQSQYLCYLNNGAKIRPTKSDVTRIIGPMVRYASTPSTSDLAQTHKAHGRDASSAKERFHFIGFFFILESLCCKAALFNRSIEPEFWL</sequence>
<feature type="non-terminal residue" evidence="1">
    <location>
        <position position="1"/>
    </location>
</feature>
<protein>
    <submittedName>
        <fullName evidence="1">Uncharacterized protein</fullName>
    </submittedName>
</protein>
<dbReference type="EMBL" id="JABWDY010030091">
    <property type="protein sequence ID" value="KAF5185897.1"/>
    <property type="molecule type" value="Genomic_DNA"/>
</dbReference>
<name>A0A7J6VMB5_THATH</name>
<comment type="caution">
    <text evidence="1">The sequence shown here is derived from an EMBL/GenBank/DDBJ whole genome shotgun (WGS) entry which is preliminary data.</text>
</comment>
<gene>
    <name evidence="1" type="ORF">FRX31_024516</name>
</gene>
<organism evidence="1 2">
    <name type="scientific">Thalictrum thalictroides</name>
    <name type="common">Rue-anemone</name>
    <name type="synonym">Anemone thalictroides</name>
    <dbReference type="NCBI Taxonomy" id="46969"/>
    <lineage>
        <taxon>Eukaryota</taxon>
        <taxon>Viridiplantae</taxon>
        <taxon>Streptophyta</taxon>
        <taxon>Embryophyta</taxon>
        <taxon>Tracheophyta</taxon>
        <taxon>Spermatophyta</taxon>
        <taxon>Magnoliopsida</taxon>
        <taxon>Ranunculales</taxon>
        <taxon>Ranunculaceae</taxon>
        <taxon>Thalictroideae</taxon>
        <taxon>Thalictrum</taxon>
    </lineage>
</organism>
<keyword evidence="2" id="KW-1185">Reference proteome</keyword>
<accession>A0A7J6VMB5</accession>
<evidence type="ECO:0000313" key="2">
    <source>
        <dbReference type="Proteomes" id="UP000554482"/>
    </source>
</evidence>
<evidence type="ECO:0000313" key="1">
    <source>
        <dbReference type="EMBL" id="KAF5185897.1"/>
    </source>
</evidence>
<reference evidence="1 2" key="1">
    <citation type="submission" date="2020-06" db="EMBL/GenBank/DDBJ databases">
        <title>Transcriptomic and genomic resources for Thalictrum thalictroides and T. hernandezii: Facilitating candidate gene discovery in an emerging model plant lineage.</title>
        <authorList>
            <person name="Arias T."/>
            <person name="Riano-Pachon D.M."/>
            <person name="Di Stilio V.S."/>
        </authorList>
    </citation>
    <scope>NUCLEOTIDE SEQUENCE [LARGE SCALE GENOMIC DNA]</scope>
    <source>
        <strain evidence="2">cv. WT478/WT964</strain>
        <tissue evidence="1">Leaves</tissue>
    </source>
</reference>
<dbReference type="AlphaFoldDB" id="A0A7J6VMB5"/>